<dbReference type="PANTHER" id="PTHR33495">
    <property type="entry name" value="ANTI-SIGMA FACTOR ANTAGONIST TM_1081-RELATED-RELATED"/>
    <property type="match status" value="1"/>
</dbReference>
<dbReference type="Gene3D" id="3.30.750.24">
    <property type="entry name" value="STAS domain"/>
    <property type="match status" value="1"/>
</dbReference>
<dbReference type="GO" id="GO:0043856">
    <property type="term" value="F:anti-sigma factor antagonist activity"/>
    <property type="evidence" value="ECO:0007669"/>
    <property type="project" value="TreeGrafter"/>
</dbReference>
<keyword evidence="3" id="KW-1185">Reference proteome</keyword>
<protein>
    <recommendedName>
        <fullName evidence="1">STAS domain-containing protein</fullName>
    </recommendedName>
</protein>
<name>A0A6N4V7L2_9MYCO</name>
<reference evidence="2 3" key="1">
    <citation type="journal article" date="2019" name="Emerg. Microbes Infect.">
        <title>Comprehensive subspecies identification of 175 nontuberculous mycobacteria species based on 7547 genomic profiles.</title>
        <authorList>
            <person name="Matsumoto Y."/>
            <person name="Kinjo T."/>
            <person name="Motooka D."/>
            <person name="Nabeya D."/>
            <person name="Jung N."/>
            <person name="Uechi K."/>
            <person name="Horii T."/>
            <person name="Iida T."/>
            <person name="Fujita J."/>
            <person name="Nakamura S."/>
        </authorList>
    </citation>
    <scope>NUCLEOTIDE SEQUENCE [LARGE SCALE GENOMIC DNA]</scope>
    <source>
        <strain evidence="2 3">JCM 12603</strain>
    </source>
</reference>
<evidence type="ECO:0000259" key="1">
    <source>
        <dbReference type="PROSITE" id="PS50801"/>
    </source>
</evidence>
<dbReference type="InterPro" id="IPR036513">
    <property type="entry name" value="STAS_dom_sf"/>
</dbReference>
<dbReference type="KEGG" id="mpof:MPOR_19010"/>
<proteinExistence type="predicted"/>
<dbReference type="PROSITE" id="PS50801">
    <property type="entry name" value="STAS"/>
    <property type="match status" value="1"/>
</dbReference>
<sequence>MEFTMPHVPTHDTNTANAATDLQVSRTAQFQTTWPQDGTAVVAAYGELDAANGADFVAYAIAQAERAQHLVIDLSGLTFFATAGFTALHNLNVQTVGQEVRWALASAPSVQRVLRICDPDATLPVFADVDDALRAVHQDPPPLLHLVTESR</sequence>
<dbReference type="Proteomes" id="UP000466785">
    <property type="component" value="Chromosome"/>
</dbReference>
<accession>A0A6N4V7L2</accession>
<evidence type="ECO:0000313" key="3">
    <source>
        <dbReference type="Proteomes" id="UP000466785"/>
    </source>
</evidence>
<dbReference type="AlphaFoldDB" id="A0A6N4V7L2"/>
<dbReference type="InterPro" id="IPR002645">
    <property type="entry name" value="STAS_dom"/>
</dbReference>
<dbReference type="SUPFAM" id="SSF52091">
    <property type="entry name" value="SpoIIaa-like"/>
    <property type="match status" value="1"/>
</dbReference>
<feature type="domain" description="STAS" evidence="1">
    <location>
        <begin position="37"/>
        <end position="136"/>
    </location>
</feature>
<dbReference type="CDD" id="cd07043">
    <property type="entry name" value="STAS_anti-anti-sigma_factors"/>
    <property type="match status" value="1"/>
</dbReference>
<dbReference type="PANTHER" id="PTHR33495:SF2">
    <property type="entry name" value="ANTI-SIGMA FACTOR ANTAGONIST TM_1081-RELATED"/>
    <property type="match status" value="1"/>
</dbReference>
<gene>
    <name evidence="2" type="ORF">MPOR_19010</name>
</gene>
<organism evidence="2 3">
    <name type="scientific">Mycolicibacterium poriferae</name>
    <dbReference type="NCBI Taxonomy" id="39694"/>
    <lineage>
        <taxon>Bacteria</taxon>
        <taxon>Bacillati</taxon>
        <taxon>Actinomycetota</taxon>
        <taxon>Actinomycetes</taxon>
        <taxon>Mycobacteriales</taxon>
        <taxon>Mycobacteriaceae</taxon>
        <taxon>Mycolicibacterium</taxon>
    </lineage>
</organism>
<dbReference type="EMBL" id="AP022570">
    <property type="protein sequence ID" value="BBX50875.1"/>
    <property type="molecule type" value="Genomic_DNA"/>
</dbReference>
<dbReference type="Pfam" id="PF01740">
    <property type="entry name" value="STAS"/>
    <property type="match status" value="1"/>
</dbReference>
<evidence type="ECO:0000313" key="2">
    <source>
        <dbReference type="EMBL" id="BBX50875.1"/>
    </source>
</evidence>